<evidence type="ECO:0000256" key="1">
    <source>
        <dbReference type="SAM" id="MobiDB-lite"/>
    </source>
</evidence>
<dbReference type="Gene3D" id="3.30.420.10">
    <property type="entry name" value="Ribonuclease H-like superfamily/Ribonuclease H"/>
    <property type="match status" value="1"/>
</dbReference>
<dbReference type="InterPro" id="IPR036397">
    <property type="entry name" value="RNaseH_sf"/>
</dbReference>
<keyword evidence="4" id="KW-1185">Reference proteome</keyword>
<name>A0ABZ2LIS2_9BACT</name>
<proteinExistence type="predicted"/>
<protein>
    <submittedName>
        <fullName evidence="3">Ribonuclease H-like domain-containing protein</fullName>
    </submittedName>
</protein>
<evidence type="ECO:0000313" key="4">
    <source>
        <dbReference type="Proteomes" id="UP001370348"/>
    </source>
</evidence>
<dbReference type="Proteomes" id="UP001370348">
    <property type="component" value="Chromosome"/>
</dbReference>
<dbReference type="RefSeq" id="WP_394820472.1">
    <property type="nucleotide sequence ID" value="NZ_CP089984.1"/>
</dbReference>
<dbReference type="PANTHER" id="PTHR38462">
    <property type="entry name" value="EXONUCLEASE-LIKE PROTEIN"/>
    <property type="match status" value="1"/>
</dbReference>
<dbReference type="PANTHER" id="PTHR38462:SF1">
    <property type="entry name" value="YPRB RIBONUCLEASE H-LIKE DOMAIN-CONTAINING PROTEIN"/>
    <property type="match status" value="1"/>
</dbReference>
<evidence type="ECO:0000259" key="2">
    <source>
        <dbReference type="Pfam" id="PF13482"/>
    </source>
</evidence>
<organism evidence="3 4">
    <name type="scientific">Pendulispora albinea</name>
    <dbReference type="NCBI Taxonomy" id="2741071"/>
    <lineage>
        <taxon>Bacteria</taxon>
        <taxon>Pseudomonadati</taxon>
        <taxon>Myxococcota</taxon>
        <taxon>Myxococcia</taxon>
        <taxon>Myxococcales</taxon>
        <taxon>Sorangiineae</taxon>
        <taxon>Pendulisporaceae</taxon>
        <taxon>Pendulispora</taxon>
    </lineage>
</organism>
<dbReference type="Pfam" id="PF13482">
    <property type="entry name" value="RNase_H_2"/>
    <property type="match status" value="1"/>
</dbReference>
<feature type="region of interest" description="Disordered" evidence="1">
    <location>
        <begin position="1"/>
        <end position="45"/>
    </location>
</feature>
<gene>
    <name evidence="3" type="ORF">LZC94_23555</name>
</gene>
<accession>A0ABZ2LIS2</accession>
<dbReference type="InterPro" id="IPR012337">
    <property type="entry name" value="RNaseH-like_sf"/>
</dbReference>
<dbReference type="EMBL" id="CP089984">
    <property type="protein sequence ID" value="WXB10852.1"/>
    <property type="molecule type" value="Genomic_DNA"/>
</dbReference>
<sequence>MSFRSRLARAAQTHPSLPSLPLAPSPSPAPASPEPELDPAPQAPKKSAVLDDLRAKMTAILERSPLGAAIPPPRAVDTEDLPFVTQETPRGPLHVRTLRLSPSHRTGRAPLLPAREASAELLALLALDPSLQSCDPRGALYLDTETTGLSGGTGTVAFLVGLAFWKDGALVVEQLLVRELGEEAPMLERVAARLREATMLVTFNGKAFDMPLLRTRFVLSRAEVPEAGATPHLDLLHVARRLHRPRGIACRLTTIERDILGFERANDVDSADVSACYWHFQRTGDTSALMRVVEHNAWDVVTMASLVGLYGEPLEGSQLDPEDLVGVARTLKRAGAMDGAMAAAQTAIDRGAGHESMRVRAEIAKARGDRARALLDYAALSEKIDCDRVRLELAKLYEHYVKEPARALALVAQGTGESEPARQHRAARLARKAEKAKETRSAGAEYVAQRYMFDDKSTV</sequence>
<reference evidence="3 4" key="1">
    <citation type="submission" date="2021-12" db="EMBL/GenBank/DDBJ databases">
        <title>Discovery of the Pendulisporaceae a myxobacterial family with distinct sporulation behavior and unique specialized metabolism.</title>
        <authorList>
            <person name="Garcia R."/>
            <person name="Popoff A."/>
            <person name="Bader C.D."/>
            <person name="Loehr J."/>
            <person name="Walesch S."/>
            <person name="Walt C."/>
            <person name="Boldt J."/>
            <person name="Bunk B."/>
            <person name="Haeckl F.J.F.P.J."/>
            <person name="Gunesch A.P."/>
            <person name="Birkelbach J."/>
            <person name="Nuebel U."/>
            <person name="Pietschmann T."/>
            <person name="Bach T."/>
            <person name="Mueller R."/>
        </authorList>
    </citation>
    <scope>NUCLEOTIDE SEQUENCE [LARGE SCALE GENOMIC DNA]</scope>
    <source>
        <strain evidence="3 4">MSr11954</strain>
    </source>
</reference>
<feature type="domain" description="YprB ribonuclease H-like" evidence="2">
    <location>
        <begin position="140"/>
        <end position="307"/>
    </location>
</feature>
<dbReference type="SUPFAM" id="SSF53098">
    <property type="entry name" value="Ribonuclease H-like"/>
    <property type="match status" value="1"/>
</dbReference>
<dbReference type="InterPro" id="IPR038720">
    <property type="entry name" value="YprB_RNase_H-like_dom"/>
</dbReference>
<evidence type="ECO:0000313" key="3">
    <source>
        <dbReference type="EMBL" id="WXB10852.1"/>
    </source>
</evidence>
<feature type="compositionally biased region" description="Pro residues" evidence="1">
    <location>
        <begin position="21"/>
        <end position="33"/>
    </location>
</feature>